<gene>
    <name evidence="2" type="ORF">3_42</name>
</gene>
<accession>A0A5B8HWE8</accession>
<feature type="compositionally biased region" description="Basic residues" evidence="1">
    <location>
        <begin position="13"/>
        <end position="44"/>
    </location>
</feature>
<proteinExistence type="predicted"/>
<evidence type="ECO:0000256" key="1">
    <source>
        <dbReference type="SAM" id="MobiDB-lite"/>
    </source>
</evidence>
<feature type="region of interest" description="Disordered" evidence="1">
    <location>
        <begin position="1"/>
        <end position="44"/>
    </location>
</feature>
<reference evidence="2" key="1">
    <citation type="submission" date="2018-11" db="EMBL/GenBank/DDBJ databases">
        <title>A distinct lineage of giant viruses engineers rhodopsin photosystems in predatory marine eukaryotes.</title>
        <authorList>
            <person name="Needham D.M."/>
            <person name="Yoshizawa S."/>
            <person name="Hosaka T."/>
            <person name="Poirier C."/>
            <person name="Choi C.-J."/>
            <person name="Hehenberger E."/>
            <person name="Irwin N.A.T."/>
            <person name="Wilken S."/>
            <person name="Yung C.-M."/>
            <person name="Bachy C."/>
            <person name="Kurihara R."/>
            <person name="Nakajima Y."/>
            <person name="Kojima K."/>
            <person name="Kimura-Someya T."/>
            <person name="Leonard G."/>
            <person name="Malmstrom R.R."/>
            <person name="Mende D."/>
            <person name="Olson D.K."/>
            <person name="Sudo Y."/>
            <person name="Sudek S."/>
            <person name="Richards T.A."/>
            <person name="DeLong E.F."/>
            <person name="Keeling P.J."/>
            <person name="Santoro A.E."/>
            <person name="Shirouzu M."/>
            <person name="Iwasaki W."/>
            <person name="Worden A.Z."/>
        </authorList>
    </citation>
    <scope>NUCLEOTIDE SEQUENCE</scope>
</reference>
<organism evidence="2">
    <name type="scientific">Mimiviridae sp. ChoanoV1</name>
    <dbReference type="NCBI Taxonomy" id="2596887"/>
    <lineage>
        <taxon>Viruses</taxon>
        <taxon>Varidnaviria</taxon>
        <taxon>Bamfordvirae</taxon>
        <taxon>Nucleocytoviricota</taxon>
        <taxon>Megaviricetes</taxon>
        <taxon>Imitervirales</taxon>
        <taxon>Schizomimiviridae</taxon>
    </lineage>
</organism>
<evidence type="ECO:0000313" key="2">
    <source>
        <dbReference type="EMBL" id="QDY52063.1"/>
    </source>
</evidence>
<dbReference type="EMBL" id="MK250087">
    <property type="protein sequence ID" value="QDY52063.1"/>
    <property type="molecule type" value="Genomic_DNA"/>
</dbReference>
<name>A0A5B8HWE8_9VIRU</name>
<sequence>MAKTKRFNSNYRKNFKGGSRKRIPKKGKRRLNKSKSTKRRYKKSKINRQLRNKRLQKGGGETDIRLVFEVNKENTEIIGLWFYWKGEGSIGKKAKGHSLCKIKTIDLSAGKNIVKYTIEIRREAVLDWFRKKNFFMIMHKNYIPKHKKDKPKYYPHLVVNLGTGENQKELNKIISAKGIHLEKRIFSKDDFILTNEIQQLSIYELKFPEVLDQSLHNNNLKAFLISFNISEELAGNLSQLLKKTIFIKSKSWHSSDLKLKTVDLSNGGEKTSNTVELETLRDLLKIDSIVTLYYLHFSLHPKKKIKSTALVQQLITDSIDFEDSTTDLGPEITFRNAIFKKDNKIYCLKYNNLIRFRCDKDGKIFFKEFEAGAELKQPGDTSNMIVPGIEVDKLLTDTYPFLTSGSEITDSDYTEIGINYYYLTDANDNPVVKIKKDEMLVKYIGDDYDSAKSTQDTIINVISNFKEGHEETYHFSNICKKLTIFKTSGTIEIHDQEDKIYNFHKLSPDGLTDNIFPDLFKEKLATDKTNFKYIDDADTEQDISVILNPMHRHIFFKPDGTQINDFFYKHYNDVMENRKKEIIFAVRSNTLDERKKYKMYYGEGDCNIYLKLLNEDEDKYYKIIIQN</sequence>
<protein>
    <submittedName>
        <fullName evidence="2">Uncharacterized protein</fullName>
    </submittedName>
</protein>